<gene>
    <name evidence="3" type="ORF">CCAND38_10096</name>
    <name evidence="4" type="ORF">CCAND93_40047</name>
</gene>
<dbReference type="PANTHER" id="PTHR46797:SF1">
    <property type="entry name" value="METHYLPHOSPHONATE SYNTHASE"/>
    <property type="match status" value="1"/>
</dbReference>
<dbReference type="AlphaFoldDB" id="A0A0B7HV54"/>
<dbReference type="SMART" id="SM00530">
    <property type="entry name" value="HTH_XRE"/>
    <property type="match status" value="1"/>
</dbReference>
<keyword evidence="6" id="KW-1185">Reference proteome</keyword>
<evidence type="ECO:0000313" key="4">
    <source>
        <dbReference type="EMBL" id="CEN53262.1"/>
    </source>
</evidence>
<dbReference type="InterPro" id="IPR010982">
    <property type="entry name" value="Lambda_DNA-bd_dom_sf"/>
</dbReference>
<dbReference type="PROSITE" id="PS50943">
    <property type="entry name" value="HTH_CROC1"/>
    <property type="match status" value="1"/>
</dbReference>
<keyword evidence="1" id="KW-0238">DNA-binding</keyword>
<dbReference type="CDD" id="cd00093">
    <property type="entry name" value="HTH_XRE"/>
    <property type="match status" value="1"/>
</dbReference>
<evidence type="ECO:0000313" key="5">
    <source>
        <dbReference type="Proteomes" id="UP000038200"/>
    </source>
</evidence>
<dbReference type="GO" id="GO:0003700">
    <property type="term" value="F:DNA-binding transcription factor activity"/>
    <property type="evidence" value="ECO:0007669"/>
    <property type="project" value="TreeGrafter"/>
</dbReference>
<evidence type="ECO:0000313" key="3">
    <source>
        <dbReference type="EMBL" id="CEN43195.1"/>
    </source>
</evidence>
<protein>
    <submittedName>
        <fullName evidence="3">Uncharacterized HTH-type transcriptional regulator y4wC</fullName>
    </submittedName>
</protein>
<accession>A0A0B7HV54</accession>
<dbReference type="STRING" id="1848903.CCAND38_10096"/>
<proteinExistence type="predicted"/>
<reference evidence="5 6" key="1">
    <citation type="submission" date="2015-01" db="EMBL/GenBank/DDBJ databases">
        <authorList>
            <person name="MANFREDI Pablo"/>
        </authorList>
    </citation>
    <scope>NUCLEOTIDE SEQUENCE [LARGE SCALE GENOMIC DNA]</scope>
    <source>
        <strain evidence="3 6">CcD38</strain>
        <strain evidence="4 5">CcD93</strain>
    </source>
</reference>
<feature type="domain" description="HTH cro/C1-type" evidence="2">
    <location>
        <begin position="11"/>
        <end position="65"/>
    </location>
</feature>
<dbReference type="InterPro" id="IPR001387">
    <property type="entry name" value="Cro/C1-type_HTH"/>
</dbReference>
<evidence type="ECO:0000256" key="1">
    <source>
        <dbReference type="ARBA" id="ARBA00023125"/>
    </source>
</evidence>
<organism evidence="3 6">
    <name type="scientific">Capnocytophaga canis</name>
    <dbReference type="NCBI Taxonomy" id="1848903"/>
    <lineage>
        <taxon>Bacteria</taxon>
        <taxon>Pseudomonadati</taxon>
        <taxon>Bacteroidota</taxon>
        <taxon>Flavobacteriia</taxon>
        <taxon>Flavobacteriales</taxon>
        <taxon>Flavobacteriaceae</taxon>
        <taxon>Capnocytophaga</taxon>
    </lineage>
</organism>
<dbReference type="Proteomes" id="UP000045051">
    <property type="component" value="Unassembled WGS sequence"/>
</dbReference>
<dbReference type="InterPro" id="IPR050807">
    <property type="entry name" value="TransReg_Diox_bact_type"/>
</dbReference>
<dbReference type="GO" id="GO:0003677">
    <property type="term" value="F:DNA binding"/>
    <property type="evidence" value="ECO:0007669"/>
    <property type="project" value="UniProtKB-KW"/>
</dbReference>
<dbReference type="Proteomes" id="UP000038200">
    <property type="component" value="Unassembled WGS sequence"/>
</dbReference>
<dbReference type="EMBL" id="CDOI01000001">
    <property type="protein sequence ID" value="CEN43195.1"/>
    <property type="molecule type" value="Genomic_DNA"/>
</dbReference>
<name>A0A0B7HV54_9FLAO</name>
<dbReference type="PANTHER" id="PTHR46797">
    <property type="entry name" value="HTH-TYPE TRANSCRIPTIONAL REGULATOR"/>
    <property type="match status" value="1"/>
</dbReference>
<dbReference type="GO" id="GO:0005829">
    <property type="term" value="C:cytosol"/>
    <property type="evidence" value="ECO:0007669"/>
    <property type="project" value="TreeGrafter"/>
</dbReference>
<evidence type="ECO:0000313" key="6">
    <source>
        <dbReference type="Proteomes" id="UP000045051"/>
    </source>
</evidence>
<dbReference type="SUPFAM" id="SSF47413">
    <property type="entry name" value="lambda repressor-like DNA-binding domains"/>
    <property type="match status" value="1"/>
</dbReference>
<dbReference type="Gene3D" id="1.10.260.40">
    <property type="entry name" value="lambda repressor-like DNA-binding domains"/>
    <property type="match status" value="1"/>
</dbReference>
<dbReference type="Pfam" id="PF01381">
    <property type="entry name" value="HTH_3"/>
    <property type="match status" value="1"/>
</dbReference>
<evidence type="ECO:0000259" key="2">
    <source>
        <dbReference type="PROSITE" id="PS50943"/>
    </source>
</evidence>
<sequence>MQNMYKIGVNIRKVRELRGYSQEYVANKLNISQASYARMESEDTKITVDRLFQIAKILETNVSDFFDNSGINIHSQVYNGEAYCNGYIQNLVVENKDTVNKLIELYKAQLQDKDNQIQYLKSLLAQFTP</sequence>
<dbReference type="RefSeq" id="WP_231554060.1">
    <property type="nucleotide sequence ID" value="NZ_BOQK01000003.1"/>
</dbReference>
<dbReference type="EMBL" id="CDOL01000228">
    <property type="protein sequence ID" value="CEN53262.1"/>
    <property type="molecule type" value="Genomic_DNA"/>
</dbReference>